<keyword evidence="6 9" id="KW-0326">Glycosidase</keyword>
<keyword evidence="3 9" id="KW-0378">Hydrolase</keyword>
<comment type="similarity">
    <text evidence="1 9">Belongs to the glycosyl hydrolase 28 family.</text>
</comment>
<dbReference type="InterPro" id="IPR000743">
    <property type="entry name" value="Glyco_hydro_28"/>
</dbReference>
<gene>
    <name evidence="11" type="ORF">ACFO8M_14455</name>
</gene>
<feature type="chain" id="PRO_5045966351" evidence="10">
    <location>
        <begin position="38"/>
        <end position="589"/>
    </location>
</feature>
<dbReference type="RefSeq" id="WP_387976545.1">
    <property type="nucleotide sequence ID" value="NZ_JBHRWO010000012.1"/>
</dbReference>
<dbReference type="InterPro" id="IPR015919">
    <property type="entry name" value="Cadherin-like_sf"/>
</dbReference>
<proteinExistence type="inferred from homology"/>
<dbReference type="EMBL" id="JBHRWO010000012">
    <property type="protein sequence ID" value="MFC3493679.1"/>
    <property type="molecule type" value="Genomic_DNA"/>
</dbReference>
<dbReference type="GO" id="GO:0016787">
    <property type="term" value="F:hydrolase activity"/>
    <property type="evidence" value="ECO:0007669"/>
    <property type="project" value="UniProtKB-KW"/>
</dbReference>
<keyword evidence="5" id="KW-0119">Carbohydrate metabolism</keyword>
<dbReference type="Proteomes" id="UP001595712">
    <property type="component" value="Unassembled WGS sequence"/>
</dbReference>
<dbReference type="SUPFAM" id="SSF51126">
    <property type="entry name" value="Pectin lyase-like"/>
    <property type="match status" value="1"/>
</dbReference>
<name>A0ABV7Q1L6_9ACTN</name>
<dbReference type="Pfam" id="PF05345">
    <property type="entry name" value="He_PIG"/>
    <property type="match status" value="1"/>
</dbReference>
<dbReference type="InterPro" id="IPR013783">
    <property type="entry name" value="Ig-like_fold"/>
</dbReference>
<dbReference type="SMART" id="SM00710">
    <property type="entry name" value="PbH1"/>
    <property type="match status" value="7"/>
</dbReference>
<keyword evidence="4" id="KW-0325">Glycoprotein</keyword>
<evidence type="ECO:0000256" key="5">
    <source>
        <dbReference type="ARBA" id="ARBA00023277"/>
    </source>
</evidence>
<evidence type="ECO:0000256" key="4">
    <source>
        <dbReference type="ARBA" id="ARBA00023180"/>
    </source>
</evidence>
<dbReference type="SUPFAM" id="SSF49313">
    <property type="entry name" value="Cadherin-like"/>
    <property type="match status" value="1"/>
</dbReference>
<dbReference type="InterPro" id="IPR012334">
    <property type="entry name" value="Pectin_lyas_fold"/>
</dbReference>
<organism evidence="11 12">
    <name type="scientific">Glycomyces rhizosphaerae</name>
    <dbReference type="NCBI Taxonomy" id="2054422"/>
    <lineage>
        <taxon>Bacteria</taxon>
        <taxon>Bacillati</taxon>
        <taxon>Actinomycetota</taxon>
        <taxon>Actinomycetes</taxon>
        <taxon>Glycomycetales</taxon>
        <taxon>Glycomycetaceae</taxon>
        <taxon>Glycomyces</taxon>
    </lineage>
</organism>
<keyword evidence="10" id="KW-0732">Signal</keyword>
<dbReference type="Gene3D" id="2.60.40.10">
    <property type="entry name" value="Immunoglobulins"/>
    <property type="match status" value="1"/>
</dbReference>
<dbReference type="PANTHER" id="PTHR31736">
    <property type="match status" value="1"/>
</dbReference>
<feature type="signal peptide" evidence="10">
    <location>
        <begin position="1"/>
        <end position="37"/>
    </location>
</feature>
<dbReference type="PANTHER" id="PTHR31736:SF9">
    <property type="entry name" value="ENDO-XYLOGALACTURONAN HYDROLASE A-RELATED"/>
    <property type="match status" value="1"/>
</dbReference>
<keyword evidence="7" id="KW-0624">Polysaccharide degradation</keyword>
<evidence type="ECO:0000256" key="9">
    <source>
        <dbReference type="RuleBase" id="RU361169"/>
    </source>
</evidence>
<evidence type="ECO:0000256" key="6">
    <source>
        <dbReference type="ARBA" id="ARBA00023295"/>
    </source>
</evidence>
<dbReference type="Pfam" id="PF00295">
    <property type="entry name" value="Glyco_hydro_28"/>
    <property type="match status" value="1"/>
</dbReference>
<evidence type="ECO:0000313" key="11">
    <source>
        <dbReference type="EMBL" id="MFC3493679.1"/>
    </source>
</evidence>
<accession>A0ABV7Q1L6</accession>
<evidence type="ECO:0000256" key="7">
    <source>
        <dbReference type="ARBA" id="ARBA00023326"/>
    </source>
</evidence>
<evidence type="ECO:0000256" key="3">
    <source>
        <dbReference type="ARBA" id="ARBA00022801"/>
    </source>
</evidence>
<dbReference type="InterPro" id="IPR006626">
    <property type="entry name" value="PbH1"/>
</dbReference>
<protein>
    <submittedName>
        <fullName evidence="11">Glycosyl hydrolase family 28 protein</fullName>
    </submittedName>
</protein>
<evidence type="ECO:0000256" key="2">
    <source>
        <dbReference type="ARBA" id="ARBA00022737"/>
    </source>
</evidence>
<evidence type="ECO:0000256" key="1">
    <source>
        <dbReference type="ARBA" id="ARBA00008834"/>
    </source>
</evidence>
<dbReference type="InterPro" id="IPR006311">
    <property type="entry name" value="TAT_signal"/>
</dbReference>
<comment type="function">
    <text evidence="8">Pectinolytic enzyme involved in the degradation of xylogalacturonan (xga), a galacturonan backbone heavily substituted with xylose, and which is one important component of the hairy regions of pectin. Activity requires a galacturonic acid backbone substituted with xylose.</text>
</comment>
<reference evidence="12" key="1">
    <citation type="journal article" date="2019" name="Int. J. Syst. Evol. Microbiol.">
        <title>The Global Catalogue of Microorganisms (GCM) 10K type strain sequencing project: providing services to taxonomists for standard genome sequencing and annotation.</title>
        <authorList>
            <consortium name="The Broad Institute Genomics Platform"/>
            <consortium name="The Broad Institute Genome Sequencing Center for Infectious Disease"/>
            <person name="Wu L."/>
            <person name="Ma J."/>
        </authorList>
    </citation>
    <scope>NUCLEOTIDE SEQUENCE [LARGE SCALE GENOMIC DNA]</scope>
    <source>
        <strain evidence="12">CGMCC 4.7396</strain>
    </source>
</reference>
<sequence length="589" mass="63242">MTHNPSSPALSRRTVLAASGAAAVAGYLATAAGPASAQGATAEETLVTYPVPDGIAQNDSFEVRVRTGNGDWQRLGVYNTVLKMIDANTGASPLHDSAVAYFDFSGEVEVKVRYTKGAIEKARIRPLSYEVEPTVDDDTLKFTISEPRKLVIEVNDEVFDCLHLIANPIETDVPDPEDPSVVYFGPGVHTGEGVAVASGQTVYIAGGAVVKRNIRFNGVENATLRGRGMIYGVDWGAAPVESSKNILIDGITIMNNPTGNAFNIAESQQVTVKNLNYFSSARWGDGIDIYSSSEVLIDGAFMRSSDDCIAIYAHRWDYYGDVRNVTIQNSVLWADVAHPINIATHGNSDEPEVLENITISNLDILDHREPQLNYQGCIALNPGDSNLVRNVRIQDVRIEDFRWGQIIHFRVTYNKTYNTSIGRGIESVFVKNLSYDGNNASTAMMLGYDAEHAIKDVTFQNFSVNGKVISDTGGKPRWYNTTDMVPMHVNEHVTGLRFLDAATAPTSSAPILVAADAVETKAGAPTLYTISATGFPETFAASGLPEGLAVDPTTGVVFGAPTKAGTYEAVVSAANASGTADKTVTITVQ</sequence>
<evidence type="ECO:0000313" key="12">
    <source>
        <dbReference type="Proteomes" id="UP001595712"/>
    </source>
</evidence>
<evidence type="ECO:0000256" key="10">
    <source>
        <dbReference type="SAM" id="SignalP"/>
    </source>
</evidence>
<comment type="caution">
    <text evidence="11">The sequence shown here is derived from an EMBL/GenBank/DDBJ whole genome shotgun (WGS) entry which is preliminary data.</text>
</comment>
<dbReference type="PROSITE" id="PS51318">
    <property type="entry name" value="TAT"/>
    <property type="match status" value="1"/>
</dbReference>
<dbReference type="Gene3D" id="2.160.20.10">
    <property type="entry name" value="Single-stranded right-handed beta-helix, Pectin lyase-like"/>
    <property type="match status" value="1"/>
</dbReference>
<keyword evidence="2" id="KW-0677">Repeat</keyword>
<dbReference type="InterPro" id="IPR011050">
    <property type="entry name" value="Pectin_lyase_fold/virulence"/>
</dbReference>
<evidence type="ECO:0000256" key="8">
    <source>
        <dbReference type="ARBA" id="ARBA00037278"/>
    </source>
</evidence>
<keyword evidence="12" id="KW-1185">Reference proteome</keyword>